<name>A0AAE0NAV5_9PEZI</name>
<accession>A0AAE0NAV5</accession>
<comment type="caution">
    <text evidence="1">The sequence shown here is derived from an EMBL/GenBank/DDBJ whole genome shotgun (WGS) entry which is preliminary data.</text>
</comment>
<dbReference type="Proteomes" id="UP001287356">
    <property type="component" value="Unassembled WGS sequence"/>
</dbReference>
<organism evidence="1 2">
    <name type="scientific">Lasiosphaeria ovina</name>
    <dbReference type="NCBI Taxonomy" id="92902"/>
    <lineage>
        <taxon>Eukaryota</taxon>
        <taxon>Fungi</taxon>
        <taxon>Dikarya</taxon>
        <taxon>Ascomycota</taxon>
        <taxon>Pezizomycotina</taxon>
        <taxon>Sordariomycetes</taxon>
        <taxon>Sordariomycetidae</taxon>
        <taxon>Sordariales</taxon>
        <taxon>Lasiosphaeriaceae</taxon>
        <taxon>Lasiosphaeria</taxon>
    </lineage>
</organism>
<dbReference type="EMBL" id="JAULSN010000003">
    <property type="protein sequence ID" value="KAK3377172.1"/>
    <property type="molecule type" value="Genomic_DNA"/>
</dbReference>
<keyword evidence="2" id="KW-1185">Reference proteome</keyword>
<reference evidence="1" key="1">
    <citation type="journal article" date="2023" name="Mol. Phylogenet. Evol.">
        <title>Genome-scale phylogeny and comparative genomics of the fungal order Sordariales.</title>
        <authorList>
            <person name="Hensen N."/>
            <person name="Bonometti L."/>
            <person name="Westerberg I."/>
            <person name="Brannstrom I.O."/>
            <person name="Guillou S."/>
            <person name="Cros-Aarteil S."/>
            <person name="Calhoun S."/>
            <person name="Haridas S."/>
            <person name="Kuo A."/>
            <person name="Mondo S."/>
            <person name="Pangilinan J."/>
            <person name="Riley R."/>
            <person name="LaButti K."/>
            <person name="Andreopoulos B."/>
            <person name="Lipzen A."/>
            <person name="Chen C."/>
            <person name="Yan M."/>
            <person name="Daum C."/>
            <person name="Ng V."/>
            <person name="Clum A."/>
            <person name="Steindorff A."/>
            <person name="Ohm R.A."/>
            <person name="Martin F."/>
            <person name="Silar P."/>
            <person name="Natvig D.O."/>
            <person name="Lalanne C."/>
            <person name="Gautier V."/>
            <person name="Ament-Velasquez S.L."/>
            <person name="Kruys A."/>
            <person name="Hutchinson M.I."/>
            <person name="Powell A.J."/>
            <person name="Barry K."/>
            <person name="Miller A.N."/>
            <person name="Grigoriev I.V."/>
            <person name="Debuchy R."/>
            <person name="Gladieux P."/>
            <person name="Hiltunen Thoren M."/>
            <person name="Johannesson H."/>
        </authorList>
    </citation>
    <scope>NUCLEOTIDE SEQUENCE</scope>
    <source>
        <strain evidence="1">CBS 958.72</strain>
    </source>
</reference>
<evidence type="ECO:0000313" key="1">
    <source>
        <dbReference type="EMBL" id="KAK3377172.1"/>
    </source>
</evidence>
<evidence type="ECO:0000313" key="2">
    <source>
        <dbReference type="Proteomes" id="UP001287356"/>
    </source>
</evidence>
<reference evidence="1" key="2">
    <citation type="submission" date="2023-06" db="EMBL/GenBank/DDBJ databases">
        <authorList>
            <consortium name="Lawrence Berkeley National Laboratory"/>
            <person name="Haridas S."/>
            <person name="Hensen N."/>
            <person name="Bonometti L."/>
            <person name="Westerberg I."/>
            <person name="Brannstrom I.O."/>
            <person name="Guillou S."/>
            <person name="Cros-Aarteil S."/>
            <person name="Calhoun S."/>
            <person name="Kuo A."/>
            <person name="Mondo S."/>
            <person name="Pangilinan J."/>
            <person name="Riley R."/>
            <person name="Labutti K."/>
            <person name="Andreopoulos B."/>
            <person name="Lipzen A."/>
            <person name="Chen C."/>
            <person name="Yanf M."/>
            <person name="Daum C."/>
            <person name="Ng V."/>
            <person name="Clum A."/>
            <person name="Steindorff A."/>
            <person name="Ohm R."/>
            <person name="Martin F."/>
            <person name="Silar P."/>
            <person name="Natvig D."/>
            <person name="Lalanne C."/>
            <person name="Gautier V."/>
            <person name="Ament-Velasquez S.L."/>
            <person name="Kruys A."/>
            <person name="Hutchinson M.I."/>
            <person name="Powell A.J."/>
            <person name="Barry K."/>
            <person name="Miller A.N."/>
            <person name="Grigoriev I.V."/>
            <person name="Debuchy R."/>
            <person name="Gladieux P."/>
            <person name="Thoren M.H."/>
            <person name="Johannesson H."/>
        </authorList>
    </citation>
    <scope>NUCLEOTIDE SEQUENCE</scope>
    <source>
        <strain evidence="1">CBS 958.72</strain>
    </source>
</reference>
<proteinExistence type="predicted"/>
<sequence length="340" mass="37314">MTSARTVPSSTNTAMNVTDATLESLGRSCRLPSYWLHQEKKKNSKRQALPILVSQTPSPLEDKSRAYVSPCPGQMRRPFFLRTSNCPTRPCPEQNSAAANQTFTALCCSPKNGHCSTRQQGLHFFPVLPCLPAFHCPALPCWTAPPAKKPTVWSVLPLALSWSSFWWCCCWLPVLGTSRRSPAKNVPSSHEIVAHQGPICCPPCTRPHPAPHRASPHLTSAKTPTLPYITLRQVGTYAVLRVEVVTPPDAPVAFLYPSAVPGCTRKMDGQRESPLGAGTAHDITVPRHAAQRSAAQRSGSQCCYRVSIPLPAKPILCCTLQRRLLELPESCLRLQSMDVR</sequence>
<protein>
    <submittedName>
        <fullName evidence="1">Uncharacterized protein</fullName>
    </submittedName>
</protein>
<gene>
    <name evidence="1" type="ORF">B0T24DRAFT_236389</name>
</gene>
<dbReference type="AlphaFoldDB" id="A0AAE0NAV5"/>